<dbReference type="AlphaFoldDB" id="A0A972W006"/>
<dbReference type="Proteomes" id="UP000754644">
    <property type="component" value="Unassembled WGS sequence"/>
</dbReference>
<protein>
    <submittedName>
        <fullName evidence="1">Uncharacterized protein</fullName>
    </submittedName>
</protein>
<accession>A0A972W006</accession>
<evidence type="ECO:0000313" key="2">
    <source>
        <dbReference type="Proteomes" id="UP000754644"/>
    </source>
</evidence>
<evidence type="ECO:0000313" key="1">
    <source>
        <dbReference type="EMBL" id="NQV65812.1"/>
    </source>
</evidence>
<dbReference type="EMBL" id="JABMOJ010000403">
    <property type="protein sequence ID" value="NQV65812.1"/>
    <property type="molecule type" value="Genomic_DNA"/>
</dbReference>
<proteinExistence type="predicted"/>
<name>A0A972W006_9GAMM</name>
<reference evidence="1" key="1">
    <citation type="submission" date="2020-05" db="EMBL/GenBank/DDBJ databases">
        <title>Sulfur intermediates as new biogeochemical hubs in an aquatic model microbial ecosystem.</title>
        <authorList>
            <person name="Vigneron A."/>
        </authorList>
    </citation>
    <scope>NUCLEOTIDE SEQUENCE</scope>
    <source>
        <strain evidence="1">Bin.250</strain>
    </source>
</reference>
<organism evidence="1 2">
    <name type="scientific">SAR86 cluster bacterium</name>
    <dbReference type="NCBI Taxonomy" id="2030880"/>
    <lineage>
        <taxon>Bacteria</taxon>
        <taxon>Pseudomonadati</taxon>
        <taxon>Pseudomonadota</taxon>
        <taxon>Gammaproteobacteria</taxon>
        <taxon>SAR86 cluster</taxon>
    </lineage>
</organism>
<comment type="caution">
    <text evidence="1">The sequence shown here is derived from an EMBL/GenBank/DDBJ whole genome shotgun (WGS) entry which is preliminary data.</text>
</comment>
<gene>
    <name evidence="1" type="ORF">HQ497_10660</name>
</gene>
<sequence length="155" mass="17502">MAKPIAYIERTQRYYAAQDFAPYQWAQHDEVPWQSLNKPLAECRVAIVTTAVPDGRIEKPIRTASSWDIRQAPERFRTDELSWDKETTHTDDRGSYFPLEALSALADAGVIGALAPRFHFVPTEYSQRNTINDDAPKVVQACIDDAVDIAILIPL</sequence>